<dbReference type="NCBIfam" id="NF005888">
    <property type="entry name" value="PRK07849.1-3"/>
    <property type="match status" value="1"/>
</dbReference>
<evidence type="ECO:0000313" key="3">
    <source>
        <dbReference type="Proteomes" id="UP000259211"/>
    </source>
</evidence>
<reference evidence="2 3" key="1">
    <citation type="submission" date="2017-07" db="EMBL/GenBank/DDBJ databases">
        <authorList>
            <person name="Sun Z.S."/>
            <person name="Albrecht U."/>
            <person name="Echele G."/>
            <person name="Lee C.C."/>
        </authorList>
    </citation>
    <scope>NUCLEOTIDE SEQUENCE [LARGE SCALE GENOMIC DNA]</scope>
    <source>
        <strain evidence="2 3">P16-029</strain>
    </source>
</reference>
<dbReference type="GO" id="GO:0046394">
    <property type="term" value="P:carboxylic acid biosynthetic process"/>
    <property type="evidence" value="ECO:0007669"/>
    <property type="project" value="UniProtKB-ARBA"/>
</dbReference>
<keyword evidence="2" id="KW-0456">Lyase</keyword>
<organism evidence="2 3">
    <name type="scientific">Cutibacterium avidum</name>
    <dbReference type="NCBI Taxonomy" id="33010"/>
    <lineage>
        <taxon>Bacteria</taxon>
        <taxon>Bacillati</taxon>
        <taxon>Actinomycetota</taxon>
        <taxon>Actinomycetes</taxon>
        <taxon>Propionibacteriales</taxon>
        <taxon>Propionibacteriaceae</taxon>
        <taxon>Cutibacterium</taxon>
    </lineage>
</organism>
<dbReference type="InterPro" id="IPR043131">
    <property type="entry name" value="BCAT-like_N"/>
</dbReference>
<gene>
    <name evidence="2" type="ORF">CHT91_09060</name>
</gene>
<sequence length="290" mass="31179">MSSSVPYLLAILGEGVVPPSTMVCHGDDLGLLRGDGVFDATRIVTAQDGTSRIDHLEEHLSRFARSIAGVDGPTPDMDSWRHLIEDAARTWRLPGEATLKLVYTNGREVVPGPPRGFLIIAPLSETHKEEREGIDVLCLSRGVTSESFADAPWLLGGVKTLSYAVNVAALRYAKSQGADDVIFTSTEGYLLEGPTSGLVVQAADGLWTTPTGATGILSSITVNTVFEAADDDGVKTATRLMKRDEVLRAQGAWLLSSIRGIVPILSIDGRPAPQDDEMTHRLRVWAGFED</sequence>
<comment type="caution">
    <text evidence="2">The sequence shown here is derived from an EMBL/GenBank/DDBJ whole genome shotgun (WGS) entry which is preliminary data.</text>
</comment>
<dbReference type="Proteomes" id="UP000259211">
    <property type="component" value="Unassembled WGS sequence"/>
</dbReference>
<comment type="similarity">
    <text evidence="1">Belongs to the class-IV pyridoxal-phosphate-dependent aminotransferase family.</text>
</comment>
<dbReference type="AlphaFoldDB" id="A0A3E2DEA5"/>
<accession>A0A3E2DEA5</accession>
<dbReference type="PANTHER" id="PTHR42743">
    <property type="entry name" value="AMINO-ACID AMINOTRANSFERASE"/>
    <property type="match status" value="1"/>
</dbReference>
<dbReference type="EMBL" id="NOWI01000007">
    <property type="protein sequence ID" value="RFT43716.1"/>
    <property type="molecule type" value="Genomic_DNA"/>
</dbReference>
<dbReference type="GO" id="GO:0005829">
    <property type="term" value="C:cytosol"/>
    <property type="evidence" value="ECO:0007669"/>
    <property type="project" value="TreeGrafter"/>
</dbReference>
<dbReference type="InterPro" id="IPR036038">
    <property type="entry name" value="Aminotransferase-like"/>
</dbReference>
<dbReference type="SUPFAM" id="SSF56752">
    <property type="entry name" value="D-aminoacid aminotransferase-like PLP-dependent enzymes"/>
    <property type="match status" value="1"/>
</dbReference>
<protein>
    <submittedName>
        <fullName evidence="2">4-amino-4-deoxychorismate lyase</fullName>
    </submittedName>
</protein>
<name>A0A3E2DEA5_9ACTN</name>
<evidence type="ECO:0000313" key="2">
    <source>
        <dbReference type="EMBL" id="RFT43716.1"/>
    </source>
</evidence>
<proteinExistence type="inferred from homology"/>
<dbReference type="InterPro" id="IPR043132">
    <property type="entry name" value="BCAT-like_C"/>
</dbReference>
<dbReference type="InterPro" id="IPR050571">
    <property type="entry name" value="Class-IV_PLP-Dep_Aminotrnsfr"/>
</dbReference>
<dbReference type="InterPro" id="IPR001544">
    <property type="entry name" value="Aminotrans_IV"/>
</dbReference>
<evidence type="ECO:0000256" key="1">
    <source>
        <dbReference type="ARBA" id="ARBA00009320"/>
    </source>
</evidence>
<dbReference type="PANTHER" id="PTHR42743:SF11">
    <property type="entry name" value="AMINODEOXYCHORISMATE LYASE"/>
    <property type="match status" value="1"/>
</dbReference>
<dbReference type="RefSeq" id="WP_117189525.1">
    <property type="nucleotide sequence ID" value="NZ_CP068550.1"/>
</dbReference>
<dbReference type="Gene3D" id="3.30.470.10">
    <property type="match status" value="1"/>
</dbReference>
<dbReference type="Gene3D" id="3.20.10.10">
    <property type="entry name" value="D-amino Acid Aminotransferase, subunit A, domain 2"/>
    <property type="match status" value="1"/>
</dbReference>
<dbReference type="Pfam" id="PF01063">
    <property type="entry name" value="Aminotran_4"/>
    <property type="match status" value="1"/>
</dbReference>
<dbReference type="GO" id="GO:0016829">
    <property type="term" value="F:lyase activity"/>
    <property type="evidence" value="ECO:0007669"/>
    <property type="project" value="UniProtKB-KW"/>
</dbReference>